<keyword evidence="2" id="KW-0732">Signal</keyword>
<proteinExistence type="predicted"/>
<feature type="chain" id="PRO_5021842178" evidence="2">
    <location>
        <begin position="27"/>
        <end position="185"/>
    </location>
</feature>
<protein>
    <submittedName>
        <fullName evidence="4">Uncharacterized protein (DUF302 family)</fullName>
    </submittedName>
</protein>
<gene>
    <name evidence="4" type="ORF">FB471_1444</name>
</gene>
<dbReference type="AlphaFoldDB" id="A0A542DF84"/>
<dbReference type="Proteomes" id="UP000320876">
    <property type="component" value="Unassembled WGS sequence"/>
</dbReference>
<comment type="caution">
    <text evidence="4">The sequence shown here is derived from an EMBL/GenBank/DDBJ whole genome shotgun (WGS) entry which is preliminary data.</text>
</comment>
<evidence type="ECO:0000313" key="5">
    <source>
        <dbReference type="Proteomes" id="UP000320876"/>
    </source>
</evidence>
<name>A0A542DF84_AMYCI</name>
<accession>A0A542DF84</accession>
<dbReference type="Pfam" id="PF03625">
    <property type="entry name" value="DUF302"/>
    <property type="match status" value="1"/>
</dbReference>
<organism evidence="4 5">
    <name type="scientific">Amycolatopsis cihanbeyliensis</name>
    <dbReference type="NCBI Taxonomy" id="1128664"/>
    <lineage>
        <taxon>Bacteria</taxon>
        <taxon>Bacillati</taxon>
        <taxon>Actinomycetota</taxon>
        <taxon>Actinomycetes</taxon>
        <taxon>Pseudonocardiales</taxon>
        <taxon>Pseudonocardiaceae</taxon>
        <taxon>Amycolatopsis</taxon>
    </lineage>
</organism>
<dbReference type="PANTHER" id="PTHR38342:SF2">
    <property type="entry name" value="INNER MEMBRANE OR EXPORTED"/>
    <property type="match status" value="1"/>
</dbReference>
<dbReference type="InterPro" id="IPR035923">
    <property type="entry name" value="TT1751-like_sf"/>
</dbReference>
<reference evidence="4 5" key="1">
    <citation type="submission" date="2019-06" db="EMBL/GenBank/DDBJ databases">
        <title>Sequencing the genomes of 1000 actinobacteria strains.</title>
        <authorList>
            <person name="Klenk H.-P."/>
        </authorList>
    </citation>
    <scope>NUCLEOTIDE SEQUENCE [LARGE SCALE GENOMIC DNA]</scope>
    <source>
        <strain evidence="4 5">DSM 45679</strain>
    </source>
</reference>
<evidence type="ECO:0000256" key="1">
    <source>
        <dbReference type="SAM" id="MobiDB-lite"/>
    </source>
</evidence>
<feature type="compositionally biased region" description="Polar residues" evidence="1">
    <location>
        <begin position="31"/>
        <end position="47"/>
    </location>
</feature>
<evidence type="ECO:0000313" key="4">
    <source>
        <dbReference type="EMBL" id="TQJ01735.1"/>
    </source>
</evidence>
<dbReference type="PANTHER" id="PTHR38342">
    <property type="entry name" value="SLR5037 PROTEIN"/>
    <property type="match status" value="1"/>
</dbReference>
<sequence>MKMRGRRTRTAGLIAGIATLALTAAACGDSGSDTGNEAQSPAPSEDTSAPAESDQETSTTLVTWESSKPFEDTVGALKEAVSSNGMMVLGDLNQAGALQSTGLDLPGAHTFFVGNPTAGKTFFEKTAAIGSVIPLRMYVWADSEGTAKVSYFDPKPLFEAVDPGLAEGGQKMSMASQKIANAAAE</sequence>
<keyword evidence="5" id="KW-1185">Reference proteome</keyword>
<dbReference type="SUPFAM" id="SSF103247">
    <property type="entry name" value="TT1751-like"/>
    <property type="match status" value="1"/>
</dbReference>
<feature type="domain" description="DUF302" evidence="3">
    <location>
        <begin position="94"/>
        <end position="154"/>
    </location>
</feature>
<evidence type="ECO:0000256" key="2">
    <source>
        <dbReference type="SAM" id="SignalP"/>
    </source>
</evidence>
<dbReference type="PROSITE" id="PS51257">
    <property type="entry name" value="PROKAR_LIPOPROTEIN"/>
    <property type="match status" value="1"/>
</dbReference>
<dbReference type="InterPro" id="IPR005180">
    <property type="entry name" value="DUF302"/>
</dbReference>
<evidence type="ECO:0000259" key="3">
    <source>
        <dbReference type="Pfam" id="PF03625"/>
    </source>
</evidence>
<dbReference type="Gene3D" id="3.30.310.70">
    <property type="entry name" value="TT1751-like domain"/>
    <property type="match status" value="1"/>
</dbReference>
<dbReference type="CDD" id="cd14797">
    <property type="entry name" value="DUF302"/>
    <property type="match status" value="1"/>
</dbReference>
<feature type="signal peptide" evidence="2">
    <location>
        <begin position="1"/>
        <end position="26"/>
    </location>
</feature>
<feature type="region of interest" description="Disordered" evidence="1">
    <location>
        <begin position="28"/>
        <end position="60"/>
    </location>
</feature>
<dbReference type="EMBL" id="VFML01000001">
    <property type="protein sequence ID" value="TQJ01735.1"/>
    <property type="molecule type" value="Genomic_DNA"/>
</dbReference>